<gene>
    <name evidence="1" type="ORF">PHJA_003029700</name>
</gene>
<dbReference type="PANTHER" id="PTHR37714">
    <property type="entry name" value="PROTEIN, PUTATIVE-RELATED"/>
    <property type="match status" value="1"/>
</dbReference>
<accession>A0A830DAL4</accession>
<organism evidence="1 2">
    <name type="scientific">Phtheirospermum japonicum</name>
    <dbReference type="NCBI Taxonomy" id="374723"/>
    <lineage>
        <taxon>Eukaryota</taxon>
        <taxon>Viridiplantae</taxon>
        <taxon>Streptophyta</taxon>
        <taxon>Embryophyta</taxon>
        <taxon>Tracheophyta</taxon>
        <taxon>Spermatophyta</taxon>
        <taxon>Magnoliopsida</taxon>
        <taxon>eudicotyledons</taxon>
        <taxon>Gunneridae</taxon>
        <taxon>Pentapetalae</taxon>
        <taxon>asterids</taxon>
        <taxon>lamiids</taxon>
        <taxon>Lamiales</taxon>
        <taxon>Orobanchaceae</taxon>
        <taxon>Orobanchaceae incertae sedis</taxon>
        <taxon>Phtheirospermum</taxon>
    </lineage>
</organism>
<dbReference type="EMBL" id="BMAC01010175">
    <property type="protein sequence ID" value="GFQ08857.1"/>
    <property type="molecule type" value="Genomic_DNA"/>
</dbReference>
<reference evidence="1" key="1">
    <citation type="submission" date="2020-07" db="EMBL/GenBank/DDBJ databases">
        <title>Ethylene signaling mediates host invasion by parasitic plants.</title>
        <authorList>
            <person name="Yoshida S."/>
        </authorList>
    </citation>
    <scope>NUCLEOTIDE SEQUENCE</scope>
    <source>
        <strain evidence="1">Okayama</strain>
    </source>
</reference>
<comment type="caution">
    <text evidence="1">The sequence shown here is derived from an EMBL/GenBank/DDBJ whole genome shotgun (WGS) entry which is preliminary data.</text>
</comment>
<dbReference type="PANTHER" id="PTHR37714:SF1">
    <property type="entry name" value="PROTEIN, PUTATIVE-RELATED"/>
    <property type="match status" value="1"/>
</dbReference>
<sequence length="56" mass="6462">MIASFTWNVSRKVTQTLMEAQNHGHEMCRGGIYWHNVAIKSLASQVRFCLPQHHNP</sequence>
<evidence type="ECO:0000313" key="2">
    <source>
        <dbReference type="Proteomes" id="UP000653305"/>
    </source>
</evidence>
<name>A0A830DAL4_9LAMI</name>
<dbReference type="AlphaFoldDB" id="A0A830DAL4"/>
<keyword evidence="2" id="KW-1185">Reference proteome</keyword>
<protein>
    <submittedName>
        <fullName evidence="1">Uncharacterized protein</fullName>
    </submittedName>
</protein>
<proteinExistence type="predicted"/>
<evidence type="ECO:0000313" key="1">
    <source>
        <dbReference type="EMBL" id="GFQ08857.1"/>
    </source>
</evidence>
<dbReference type="Proteomes" id="UP000653305">
    <property type="component" value="Unassembled WGS sequence"/>
</dbReference>
<dbReference type="OrthoDB" id="1723061at2759"/>